<evidence type="ECO:0000313" key="3">
    <source>
        <dbReference type="Proteomes" id="UP000199111"/>
    </source>
</evidence>
<protein>
    <submittedName>
        <fullName evidence="2">Uncharacterized protein</fullName>
    </submittedName>
</protein>
<dbReference type="EMBL" id="FOQY01000022">
    <property type="protein sequence ID" value="SFK30712.1"/>
    <property type="molecule type" value="Genomic_DNA"/>
</dbReference>
<proteinExistence type="predicted"/>
<evidence type="ECO:0000313" key="2">
    <source>
        <dbReference type="EMBL" id="SFK30712.1"/>
    </source>
</evidence>
<dbReference type="GeneID" id="96303996"/>
<evidence type="ECO:0000256" key="1">
    <source>
        <dbReference type="SAM" id="MobiDB-lite"/>
    </source>
</evidence>
<organism evidence="2 3">
    <name type="scientific">Streptosporangium canum</name>
    <dbReference type="NCBI Taxonomy" id="324952"/>
    <lineage>
        <taxon>Bacteria</taxon>
        <taxon>Bacillati</taxon>
        <taxon>Actinomycetota</taxon>
        <taxon>Actinomycetes</taxon>
        <taxon>Streptosporangiales</taxon>
        <taxon>Streptosporangiaceae</taxon>
        <taxon>Streptosporangium</taxon>
    </lineage>
</organism>
<dbReference type="Proteomes" id="UP000199111">
    <property type="component" value="Unassembled WGS sequence"/>
</dbReference>
<keyword evidence="3" id="KW-1185">Reference proteome</keyword>
<name>A0A1I3YFV8_9ACTN</name>
<sequence>MTEESDSLDMTTDDAAFMEVEDPLPSTSKQKEMLTDVESEISAELAKRGLGAIAVSGDDIELKPLSGGFVPRRTMPRSHVETLRDQLGWRIVDHPLYVGYSVPDLGFLEVALDLYSGTGAGRQLSKMMHSSSEECQYSDEAHPVRILPARTLHFSSEFKSVQSRYEDARIHLYDRRGDICIELSNHTPLFLALTLKWRNRVKLTLKVYLNGPAEPEDIEAECERVLHSFLYELNTRNGLVFAIRRRESDQDARRQKSRQLKLQEEARFPSITLQSEVATLFNLASLTPGNYPLAFLYYYQALEYFMSKTVRRTAIRDVRRILLDHRFNERDDEEISKLIGVVERVTNTSEGNQFRVLISECVREDEVVAFLKKPWNNHFANKGPIEAVPAIHLNNKTSTVLEQVADRVYKIRNRIVHAKDDPRFGDARVLLPQSGEAESLGPDVELVRLLAMEVILANQ</sequence>
<feature type="region of interest" description="Disordered" evidence="1">
    <location>
        <begin position="1"/>
        <end position="33"/>
    </location>
</feature>
<reference evidence="3" key="1">
    <citation type="submission" date="2016-10" db="EMBL/GenBank/DDBJ databases">
        <authorList>
            <person name="Varghese N."/>
            <person name="Submissions S."/>
        </authorList>
    </citation>
    <scope>NUCLEOTIDE SEQUENCE [LARGE SCALE GENOMIC DNA]</scope>
    <source>
        <strain evidence="3">CGMCC 4.2126</strain>
    </source>
</reference>
<accession>A0A1I3YFV8</accession>
<dbReference type="AlphaFoldDB" id="A0A1I3YFV8"/>
<dbReference type="RefSeq" id="WP_143121092.1">
    <property type="nucleotide sequence ID" value="NZ_FOQY01000022.1"/>
</dbReference>
<gene>
    <name evidence="2" type="ORF">SAMN05216275_1225</name>
</gene>